<proteinExistence type="predicted"/>
<dbReference type="Pfam" id="PF00512">
    <property type="entry name" value="HisKA"/>
    <property type="match status" value="1"/>
</dbReference>
<dbReference type="KEGG" id="tav:G4V39_05460"/>
<dbReference type="EMBL" id="CP048877">
    <property type="protein sequence ID" value="QIJ71748.1"/>
    <property type="molecule type" value="Genomic_DNA"/>
</dbReference>
<dbReference type="Pfam" id="PF02518">
    <property type="entry name" value="HATPase_c"/>
    <property type="match status" value="1"/>
</dbReference>
<dbReference type="SMART" id="SM00388">
    <property type="entry name" value="HisKA"/>
    <property type="match status" value="1"/>
</dbReference>
<dbReference type="InterPro" id="IPR003594">
    <property type="entry name" value="HATPase_dom"/>
</dbReference>
<dbReference type="GO" id="GO:0000155">
    <property type="term" value="F:phosphorelay sensor kinase activity"/>
    <property type="evidence" value="ECO:0007669"/>
    <property type="project" value="InterPro"/>
</dbReference>
<dbReference type="EC" id="2.7.13.3" evidence="2"/>
<dbReference type="Gene3D" id="3.30.450.20">
    <property type="entry name" value="PAS domain"/>
    <property type="match status" value="1"/>
</dbReference>
<gene>
    <name evidence="4" type="ORF">G4V39_05460</name>
</gene>
<dbReference type="AlphaFoldDB" id="A0A6G7PWC3"/>
<evidence type="ECO:0000256" key="2">
    <source>
        <dbReference type="ARBA" id="ARBA00012438"/>
    </source>
</evidence>
<evidence type="ECO:0000256" key="1">
    <source>
        <dbReference type="ARBA" id="ARBA00000085"/>
    </source>
</evidence>
<dbReference type="CDD" id="cd00130">
    <property type="entry name" value="PAS"/>
    <property type="match status" value="1"/>
</dbReference>
<dbReference type="RefSeq" id="WP_166031966.1">
    <property type="nucleotide sequence ID" value="NZ_CP048877.1"/>
</dbReference>
<dbReference type="Pfam" id="PF13426">
    <property type="entry name" value="PAS_9"/>
    <property type="match status" value="1"/>
</dbReference>
<dbReference type="PANTHER" id="PTHR43065:SF42">
    <property type="entry name" value="TWO-COMPONENT SENSOR PPRA"/>
    <property type="match status" value="1"/>
</dbReference>
<comment type="catalytic activity">
    <reaction evidence="1">
        <text>ATP + protein L-histidine = ADP + protein N-phospho-L-histidine.</text>
        <dbReference type="EC" id="2.7.13.3"/>
    </reaction>
</comment>
<dbReference type="InterPro" id="IPR003661">
    <property type="entry name" value="HisK_dim/P_dom"/>
</dbReference>
<dbReference type="InterPro" id="IPR005467">
    <property type="entry name" value="His_kinase_dom"/>
</dbReference>
<dbReference type="InterPro" id="IPR036890">
    <property type="entry name" value="HATPase_C_sf"/>
</dbReference>
<dbReference type="Gene3D" id="3.30.565.10">
    <property type="entry name" value="Histidine kinase-like ATPase, C-terminal domain"/>
    <property type="match status" value="1"/>
</dbReference>
<protein>
    <recommendedName>
        <fullName evidence="2">histidine kinase</fullName>
        <ecNumber evidence="2">2.7.13.3</ecNumber>
    </recommendedName>
</protein>
<name>A0A6G7PWC3_9BACT</name>
<organism evidence="4 5">
    <name type="scientific">Thermosulfuriphilus ammonigenes</name>
    <dbReference type="NCBI Taxonomy" id="1936021"/>
    <lineage>
        <taxon>Bacteria</taxon>
        <taxon>Pseudomonadati</taxon>
        <taxon>Thermodesulfobacteriota</taxon>
        <taxon>Thermodesulfobacteria</taxon>
        <taxon>Thermodesulfobacteriales</taxon>
        <taxon>Thermodesulfobacteriaceae</taxon>
        <taxon>Thermosulfuriphilus</taxon>
    </lineage>
</organism>
<dbReference type="SUPFAM" id="SSF47384">
    <property type="entry name" value="Homodimeric domain of signal transducing histidine kinase"/>
    <property type="match status" value="1"/>
</dbReference>
<dbReference type="NCBIfam" id="TIGR00229">
    <property type="entry name" value="sensory_box"/>
    <property type="match status" value="1"/>
</dbReference>
<dbReference type="PROSITE" id="PS50112">
    <property type="entry name" value="PAS"/>
    <property type="match status" value="1"/>
</dbReference>
<reference evidence="4 5" key="1">
    <citation type="submission" date="2020-02" db="EMBL/GenBank/DDBJ databases">
        <title>Genome analysis of Thermosulfuriphilus ammonigenes ST65T, an anaerobic thermophilic chemolithoautotrophic bacterium isolated from a deep-sea hydrothermal vent.</title>
        <authorList>
            <person name="Slobodkina G."/>
            <person name="Allioux M."/>
            <person name="Merkel A."/>
            <person name="Alain K."/>
            <person name="Jebbar M."/>
            <person name="Slobodkin A."/>
        </authorList>
    </citation>
    <scope>NUCLEOTIDE SEQUENCE [LARGE SCALE GENOMIC DNA]</scope>
    <source>
        <strain evidence="4 5">ST65</strain>
    </source>
</reference>
<dbReference type="PRINTS" id="PR00344">
    <property type="entry name" value="BCTRLSENSOR"/>
</dbReference>
<dbReference type="InterPro" id="IPR036097">
    <property type="entry name" value="HisK_dim/P_sf"/>
</dbReference>
<keyword evidence="3" id="KW-0597">Phosphoprotein</keyword>
<dbReference type="CDD" id="cd00082">
    <property type="entry name" value="HisKA"/>
    <property type="match status" value="1"/>
</dbReference>
<dbReference type="InterPro" id="IPR004358">
    <property type="entry name" value="Sig_transdc_His_kin-like_C"/>
</dbReference>
<dbReference type="SUPFAM" id="SSF55785">
    <property type="entry name" value="PYP-like sensor domain (PAS domain)"/>
    <property type="match status" value="1"/>
</dbReference>
<evidence type="ECO:0000313" key="5">
    <source>
        <dbReference type="Proteomes" id="UP000502179"/>
    </source>
</evidence>
<dbReference type="InterPro" id="IPR000014">
    <property type="entry name" value="PAS"/>
</dbReference>
<keyword evidence="5" id="KW-1185">Reference proteome</keyword>
<accession>A0A6G7PWC3</accession>
<sequence>MVGVSVLEDNLKDESLILGLLDRHPIGVAAVFKRKIVFASKGLARLFGWRREEMIGRSTRIFFSDRASWEAFGERLYRLLEERDDVVLEWPLQKKDGSPIICEIITRRLRPLGDDWIVLSTIRDITAEKRSLRRLKARSSSLRLELSGALEALRREKDFLRRIIDLVPAGIGVWGPKGPVLKNELLRGLLGENIPREIPHLVGRLIRGAGRVFRFEEEIQGRHLLFTLSPIDDQNILLVVEDLTSCVKMREGLETLAQAKASHLLSQERLALMGRLLAGLTHEINTPLTFMKTNIQIFGAYVEGLRRLLEGAELAGEKRKTIDKIISEIRDITKSLEMGAERIAEIITSVKNLGRKESFNEEIDLGQALHEALILTHNKIKHHLRVFINGEPYNRQKGVPLLGVYTTGRRSLLVQMMVILINNAAEAAQRRRVKGATLEINVEDIYPRVVLTFRDNCGGVPEEELSRIFESFYSTKEEGTGLGLYILKEIVNSLEGTLEVECPKEPEGLLFRIVLSGGGGGVERIFNKTFYKGVQDGHQGIGTG</sequence>
<dbReference type="PANTHER" id="PTHR43065">
    <property type="entry name" value="SENSOR HISTIDINE KINASE"/>
    <property type="match status" value="1"/>
</dbReference>
<dbReference type="Proteomes" id="UP000502179">
    <property type="component" value="Chromosome"/>
</dbReference>
<evidence type="ECO:0000256" key="3">
    <source>
        <dbReference type="ARBA" id="ARBA00022553"/>
    </source>
</evidence>
<dbReference type="SUPFAM" id="SSF55874">
    <property type="entry name" value="ATPase domain of HSP90 chaperone/DNA topoisomerase II/histidine kinase"/>
    <property type="match status" value="1"/>
</dbReference>
<dbReference type="InterPro" id="IPR035965">
    <property type="entry name" value="PAS-like_dom_sf"/>
</dbReference>
<dbReference type="PROSITE" id="PS50109">
    <property type="entry name" value="HIS_KIN"/>
    <property type="match status" value="1"/>
</dbReference>
<evidence type="ECO:0000313" key="4">
    <source>
        <dbReference type="EMBL" id="QIJ71748.1"/>
    </source>
</evidence>
<dbReference type="SMART" id="SM00387">
    <property type="entry name" value="HATPase_c"/>
    <property type="match status" value="1"/>
</dbReference>
<dbReference type="Gene3D" id="1.10.287.130">
    <property type="match status" value="1"/>
</dbReference>